<comment type="cofactor">
    <cofactor evidence="1">
        <name>Zn(2+)</name>
        <dbReference type="ChEBI" id="CHEBI:29105"/>
    </cofactor>
</comment>
<accession>A0A4Q9GLD4</accession>
<evidence type="ECO:0000256" key="4">
    <source>
        <dbReference type="ARBA" id="ARBA00022833"/>
    </source>
</evidence>
<dbReference type="PANTHER" id="PTHR37326">
    <property type="entry name" value="BLL3975 PROTEIN"/>
    <property type="match status" value="1"/>
</dbReference>
<protein>
    <recommendedName>
        <fullName evidence="5">Succinylglutamate desuccinylase/Aspartoacylase catalytic domain-containing protein</fullName>
    </recommendedName>
</protein>
<evidence type="ECO:0000313" key="6">
    <source>
        <dbReference type="EMBL" id="TBN55219.1"/>
    </source>
</evidence>
<evidence type="ECO:0000313" key="7">
    <source>
        <dbReference type="Proteomes" id="UP000291613"/>
    </source>
</evidence>
<dbReference type="GO" id="GO:0046872">
    <property type="term" value="F:metal ion binding"/>
    <property type="evidence" value="ECO:0007669"/>
    <property type="project" value="UniProtKB-KW"/>
</dbReference>
<dbReference type="GO" id="GO:0016788">
    <property type="term" value="F:hydrolase activity, acting on ester bonds"/>
    <property type="evidence" value="ECO:0007669"/>
    <property type="project" value="InterPro"/>
</dbReference>
<dbReference type="PIRSF" id="PIRSF039012">
    <property type="entry name" value="ASP"/>
    <property type="match status" value="1"/>
</dbReference>
<keyword evidence="7" id="KW-1185">Reference proteome</keyword>
<dbReference type="InterPro" id="IPR055438">
    <property type="entry name" value="AstE_AspA_cat"/>
</dbReference>
<dbReference type="Pfam" id="PF24827">
    <property type="entry name" value="AstE_AspA_cat"/>
    <property type="match status" value="1"/>
</dbReference>
<sequence length="352" mass="37304">MAWPSVRLTRRLWRPPAEANMTRDLTIEGITARPGERVRGQISVLELADGSTVQLPLVLINGTTPGPRLYIGAGIHGDEVTGIALVNRALAGIDPQTLSGSVVCCPVQQPLALVADHRLPISQYLKSPLDQAPTDAWTCFPGDTDGNIAQVMAATLFKLIRQCDAGIDVHTPTRGGRYVPIAILPHMNLGEAAQKAERMAHLLGTGWIMRGDRGMYVSDGILCVEATKAGVPCLTFEIAEGGRLEEDQVAIGAQCVTNLLIGLGMIEGNPVPPPQSHVMREFIGLRANRGGLLVAEAPLGAAVKAGDVLCRILNVYGDEVETVTAPQDALLVRSTTLGSVSKGERVATLGLL</sequence>
<proteinExistence type="predicted"/>
<dbReference type="InterPro" id="IPR053138">
    <property type="entry name" value="N-alpha-Ac-DABA_deacetylase"/>
</dbReference>
<dbReference type="OrthoDB" id="9782876at2"/>
<dbReference type="GO" id="GO:0016811">
    <property type="term" value="F:hydrolase activity, acting on carbon-nitrogen (but not peptide) bonds, in linear amides"/>
    <property type="evidence" value="ECO:0007669"/>
    <property type="project" value="InterPro"/>
</dbReference>
<dbReference type="PANTHER" id="PTHR37326:SF1">
    <property type="entry name" value="BLL3975 PROTEIN"/>
    <property type="match status" value="1"/>
</dbReference>
<dbReference type="EMBL" id="SIUB01000001">
    <property type="protein sequence ID" value="TBN55219.1"/>
    <property type="molecule type" value="Genomic_DNA"/>
</dbReference>
<evidence type="ECO:0000256" key="1">
    <source>
        <dbReference type="ARBA" id="ARBA00001947"/>
    </source>
</evidence>
<dbReference type="Gene3D" id="3.40.630.10">
    <property type="entry name" value="Zn peptidases"/>
    <property type="match status" value="1"/>
</dbReference>
<dbReference type="Proteomes" id="UP000291613">
    <property type="component" value="Unassembled WGS sequence"/>
</dbReference>
<gene>
    <name evidence="6" type="ORF">EYR15_03555</name>
</gene>
<comment type="caution">
    <text evidence="6">The sequence shown here is derived from an EMBL/GenBank/DDBJ whole genome shotgun (WGS) entry which is preliminary data.</text>
</comment>
<evidence type="ECO:0000256" key="3">
    <source>
        <dbReference type="ARBA" id="ARBA00022801"/>
    </source>
</evidence>
<dbReference type="SUPFAM" id="SSF53187">
    <property type="entry name" value="Zn-dependent exopeptidases"/>
    <property type="match status" value="1"/>
</dbReference>
<evidence type="ECO:0000256" key="2">
    <source>
        <dbReference type="ARBA" id="ARBA00022723"/>
    </source>
</evidence>
<dbReference type="InterPro" id="IPR043795">
    <property type="entry name" value="N-alpha-Ac-DABA-like"/>
</dbReference>
<keyword evidence="2" id="KW-0479">Metal-binding</keyword>
<keyword evidence="4" id="KW-0862">Zinc</keyword>
<dbReference type="AlphaFoldDB" id="A0A4Q9GLD4"/>
<reference evidence="6 7" key="1">
    <citation type="submission" date="2019-02" db="EMBL/GenBank/DDBJ databases">
        <title>Hansschlegelia quercus sp. nov., a novel methylotrophic bacterium from buds of oak (Quercus robur L.).</title>
        <authorList>
            <person name="Agafonova N.V."/>
            <person name="Kaparullina E.N."/>
            <person name="Grouzdev D.S."/>
            <person name="Doronina N.V."/>
        </authorList>
    </citation>
    <scope>NUCLEOTIDE SEQUENCE [LARGE SCALE GENOMIC DNA]</scope>
    <source>
        <strain evidence="6 7">Dub</strain>
    </source>
</reference>
<keyword evidence="3" id="KW-0378">Hydrolase</keyword>
<name>A0A4Q9GLD4_9HYPH</name>
<feature type="domain" description="Succinylglutamate desuccinylase/Aspartoacylase catalytic" evidence="5">
    <location>
        <begin position="65"/>
        <end position="260"/>
    </location>
</feature>
<evidence type="ECO:0000259" key="5">
    <source>
        <dbReference type="Pfam" id="PF24827"/>
    </source>
</evidence>
<organism evidence="6 7">
    <name type="scientific">Hansschlegelia quercus</name>
    <dbReference type="NCBI Taxonomy" id="2528245"/>
    <lineage>
        <taxon>Bacteria</taxon>
        <taxon>Pseudomonadati</taxon>
        <taxon>Pseudomonadota</taxon>
        <taxon>Alphaproteobacteria</taxon>
        <taxon>Hyphomicrobiales</taxon>
        <taxon>Methylopilaceae</taxon>
        <taxon>Hansschlegelia</taxon>
    </lineage>
</organism>